<sequence>MVLCASSEDKSIIEFIKPPKESKIGERVYLENNSALNRSPDETVNAKKKNSAWALAFPDLKTDSENIACYKNKPFLTSKGKCCSTTLKNCQIS</sequence>
<keyword evidence="3" id="KW-1185">Reference proteome</keyword>
<accession>A0ABV2AHB9</accession>
<dbReference type="PANTHER" id="PTHR11586:SF43">
    <property type="entry name" value="TYROSINE--TRNA LIGASE, CYTOPLASMIC"/>
    <property type="match status" value="1"/>
</dbReference>
<reference evidence="2 3" key="1">
    <citation type="journal article" date="2024" name="BMC Biol.">
        <title>Comparative genomics of Ascetosporea gives new insight into the evolutionary basis for animal parasitism in Rhizaria.</title>
        <authorList>
            <person name="Hiltunen Thoren M."/>
            <person name="Onut-Brannstrom I."/>
            <person name="Alfjorden A."/>
            <person name="Peckova H."/>
            <person name="Swords F."/>
            <person name="Hooper C."/>
            <person name="Holzer A.S."/>
            <person name="Bass D."/>
            <person name="Burki F."/>
        </authorList>
    </citation>
    <scope>NUCLEOTIDE SEQUENCE [LARGE SCALE GENOMIC DNA]</scope>
    <source>
        <strain evidence="2">20-A016</strain>
    </source>
</reference>
<dbReference type="EMBL" id="JBDODL010000190">
    <property type="protein sequence ID" value="MES1919066.1"/>
    <property type="molecule type" value="Genomic_DNA"/>
</dbReference>
<keyword evidence="1" id="KW-0963">Cytoplasm</keyword>
<dbReference type="InterPro" id="IPR012340">
    <property type="entry name" value="NA-bd_OB-fold"/>
</dbReference>
<dbReference type="SUPFAM" id="SSF50249">
    <property type="entry name" value="Nucleic acid-binding proteins"/>
    <property type="match status" value="1"/>
</dbReference>
<proteinExistence type="predicted"/>
<dbReference type="Proteomes" id="UP001439008">
    <property type="component" value="Unassembled WGS sequence"/>
</dbReference>
<dbReference type="PANTHER" id="PTHR11586">
    <property type="entry name" value="TRNA-AMINOACYLATION COFACTOR ARC1 FAMILY MEMBER"/>
    <property type="match status" value="1"/>
</dbReference>
<name>A0ABV2AHB9_9EUKA</name>
<evidence type="ECO:0000313" key="2">
    <source>
        <dbReference type="EMBL" id="MES1919066.1"/>
    </source>
</evidence>
<organism evidence="2 3">
    <name type="scientific">Bonamia ostreae</name>
    <dbReference type="NCBI Taxonomy" id="126728"/>
    <lineage>
        <taxon>Eukaryota</taxon>
        <taxon>Sar</taxon>
        <taxon>Rhizaria</taxon>
        <taxon>Endomyxa</taxon>
        <taxon>Ascetosporea</taxon>
        <taxon>Haplosporida</taxon>
        <taxon>Bonamia</taxon>
    </lineage>
</organism>
<evidence type="ECO:0000256" key="1">
    <source>
        <dbReference type="ARBA" id="ARBA00022490"/>
    </source>
</evidence>
<protein>
    <submittedName>
        <fullName evidence="2">Uncharacterized protein</fullName>
    </submittedName>
</protein>
<dbReference type="Gene3D" id="2.40.50.140">
    <property type="entry name" value="Nucleic acid-binding proteins"/>
    <property type="match status" value="1"/>
</dbReference>
<evidence type="ECO:0000313" key="3">
    <source>
        <dbReference type="Proteomes" id="UP001439008"/>
    </source>
</evidence>
<dbReference type="InterPro" id="IPR051270">
    <property type="entry name" value="Tyrosine-tRNA_ligase_regulator"/>
</dbReference>
<comment type="caution">
    <text evidence="2">The sequence shown here is derived from an EMBL/GenBank/DDBJ whole genome shotgun (WGS) entry which is preliminary data.</text>
</comment>
<gene>
    <name evidence="2" type="ORF">MHBO_000937</name>
</gene>